<dbReference type="OrthoDB" id="4467958at2"/>
<evidence type="ECO:0000256" key="1">
    <source>
        <dbReference type="SAM" id="MobiDB-lite"/>
    </source>
</evidence>
<protein>
    <submittedName>
        <fullName evidence="3">Uncharacterized protein</fullName>
    </submittedName>
</protein>
<dbReference type="STRING" id="502025.Hoch_1627"/>
<proteinExistence type="predicted"/>
<organism evidence="3 4">
    <name type="scientific">Haliangium ochraceum (strain DSM 14365 / JCM 11303 / SMP-2)</name>
    <dbReference type="NCBI Taxonomy" id="502025"/>
    <lineage>
        <taxon>Bacteria</taxon>
        <taxon>Pseudomonadati</taxon>
        <taxon>Myxococcota</taxon>
        <taxon>Polyangia</taxon>
        <taxon>Haliangiales</taxon>
        <taxon>Kofleriaceae</taxon>
        <taxon>Haliangium</taxon>
    </lineage>
</organism>
<gene>
    <name evidence="3" type="ordered locus">Hoch_1627</name>
</gene>
<accession>D0LWT0</accession>
<dbReference type="KEGG" id="hoh:Hoch_1627"/>
<keyword evidence="4" id="KW-1185">Reference proteome</keyword>
<keyword evidence="2" id="KW-0472">Membrane</keyword>
<reference evidence="3 4" key="1">
    <citation type="journal article" date="2010" name="Stand. Genomic Sci.">
        <title>Complete genome sequence of Haliangium ochraceum type strain (SMP-2).</title>
        <authorList>
            <consortium name="US DOE Joint Genome Institute (JGI-PGF)"/>
            <person name="Ivanova N."/>
            <person name="Daum C."/>
            <person name="Lang E."/>
            <person name="Abt B."/>
            <person name="Kopitz M."/>
            <person name="Saunders E."/>
            <person name="Lapidus A."/>
            <person name="Lucas S."/>
            <person name="Glavina Del Rio T."/>
            <person name="Nolan M."/>
            <person name="Tice H."/>
            <person name="Copeland A."/>
            <person name="Cheng J.F."/>
            <person name="Chen F."/>
            <person name="Bruce D."/>
            <person name="Goodwin L."/>
            <person name="Pitluck S."/>
            <person name="Mavromatis K."/>
            <person name="Pati A."/>
            <person name="Mikhailova N."/>
            <person name="Chen A."/>
            <person name="Palaniappan K."/>
            <person name="Land M."/>
            <person name="Hauser L."/>
            <person name="Chang Y.J."/>
            <person name="Jeffries C.D."/>
            <person name="Detter J.C."/>
            <person name="Brettin T."/>
            <person name="Rohde M."/>
            <person name="Goker M."/>
            <person name="Bristow J."/>
            <person name="Markowitz V."/>
            <person name="Eisen J.A."/>
            <person name="Hugenholtz P."/>
            <person name="Kyrpides N.C."/>
            <person name="Klenk H.P."/>
        </authorList>
    </citation>
    <scope>NUCLEOTIDE SEQUENCE [LARGE SCALE GENOMIC DNA]</scope>
    <source>
        <strain evidence="4">DSM 14365 / CIP 107738 / JCM 11303 / AJ 13395 / SMP-2</strain>
    </source>
</reference>
<feature type="region of interest" description="Disordered" evidence="1">
    <location>
        <begin position="158"/>
        <end position="191"/>
    </location>
</feature>
<evidence type="ECO:0000313" key="3">
    <source>
        <dbReference type="EMBL" id="ACY14177.1"/>
    </source>
</evidence>
<sequence length="191" mass="20978">MTRTPFWIAIGVIAAILLAASIWAGVRWLRGRMQRSGERRVAERYEPGQVRQLDTAANFFGFGSKGSAQVRGSGVLALTPSELWFSRYALRDDHAIALARVSEVALVSSHLRKKILGRKLLFVRFRDEHGEEDTAAWMVDDASEWKRAVEHWVAQAAPARAPVRASEDTDATPIPGDSGAARDAPDASAEP</sequence>
<dbReference type="Proteomes" id="UP000001880">
    <property type="component" value="Chromosome"/>
</dbReference>
<keyword evidence="2" id="KW-1133">Transmembrane helix</keyword>
<dbReference type="AlphaFoldDB" id="D0LWT0"/>
<name>D0LWT0_HALO1</name>
<dbReference type="RefSeq" id="WP_012826785.1">
    <property type="nucleotide sequence ID" value="NC_013440.1"/>
</dbReference>
<dbReference type="HOGENOM" id="CLU_1419715_0_0_7"/>
<evidence type="ECO:0000256" key="2">
    <source>
        <dbReference type="SAM" id="Phobius"/>
    </source>
</evidence>
<evidence type="ECO:0000313" key="4">
    <source>
        <dbReference type="Proteomes" id="UP000001880"/>
    </source>
</evidence>
<feature type="transmembrane region" description="Helical" evidence="2">
    <location>
        <begin position="6"/>
        <end position="26"/>
    </location>
</feature>
<keyword evidence="2" id="KW-0812">Transmembrane</keyword>
<dbReference type="eggNOG" id="ENOG5033E96">
    <property type="taxonomic scope" value="Bacteria"/>
</dbReference>
<dbReference type="EMBL" id="CP001804">
    <property type="protein sequence ID" value="ACY14177.1"/>
    <property type="molecule type" value="Genomic_DNA"/>
</dbReference>